<accession>A0A1S0TFI6</accession>
<organism evidence="1">
    <name type="scientific">Loa loa</name>
    <name type="common">Eye worm</name>
    <name type="synonym">Filaria loa</name>
    <dbReference type="NCBI Taxonomy" id="7209"/>
    <lineage>
        <taxon>Eukaryota</taxon>
        <taxon>Metazoa</taxon>
        <taxon>Ecdysozoa</taxon>
        <taxon>Nematoda</taxon>
        <taxon>Chromadorea</taxon>
        <taxon>Rhabditida</taxon>
        <taxon>Spirurina</taxon>
        <taxon>Spiruromorpha</taxon>
        <taxon>Filarioidea</taxon>
        <taxon>Onchocercidae</taxon>
        <taxon>Loa</taxon>
    </lineage>
</organism>
<feature type="non-terminal residue" evidence="1">
    <location>
        <position position="66"/>
    </location>
</feature>
<dbReference type="CTD" id="9953255"/>
<dbReference type="RefSeq" id="XP_003151297.2">
    <property type="nucleotide sequence ID" value="XM_003151249.2"/>
</dbReference>
<dbReference type="InParanoid" id="A0A1S0TFI6"/>
<evidence type="ECO:0000313" key="1">
    <source>
        <dbReference type="EMBL" id="EFO12772.2"/>
    </source>
</evidence>
<name>A0A1S0TFI6_LOALO</name>
<dbReference type="KEGG" id="loa:LOAG_15761"/>
<dbReference type="GeneID" id="9953255"/>
<feature type="non-terminal residue" evidence="1">
    <location>
        <position position="1"/>
    </location>
</feature>
<gene>
    <name evidence="1" type="ORF">LOAG_15761</name>
</gene>
<dbReference type="EMBL" id="JH714703">
    <property type="protein sequence ID" value="EFO12772.2"/>
    <property type="molecule type" value="Genomic_DNA"/>
</dbReference>
<reference evidence="1" key="1">
    <citation type="submission" date="2012-04" db="EMBL/GenBank/DDBJ databases">
        <title>The Genome Sequence of Loa loa.</title>
        <authorList>
            <consortium name="The Broad Institute Genome Sequencing Platform"/>
            <consortium name="Broad Institute Genome Sequencing Center for Infectious Disease"/>
            <person name="Nutman T.B."/>
            <person name="Fink D.L."/>
            <person name="Russ C."/>
            <person name="Young S."/>
            <person name="Zeng Q."/>
            <person name="Gargeya S."/>
            <person name="Alvarado L."/>
            <person name="Berlin A."/>
            <person name="Chapman S.B."/>
            <person name="Chen Z."/>
            <person name="Freedman E."/>
            <person name="Gellesch M."/>
            <person name="Goldberg J."/>
            <person name="Griggs A."/>
            <person name="Gujja S."/>
            <person name="Heilman E.R."/>
            <person name="Heiman D."/>
            <person name="Howarth C."/>
            <person name="Mehta T."/>
            <person name="Neiman D."/>
            <person name="Pearson M."/>
            <person name="Roberts A."/>
            <person name="Saif S."/>
            <person name="Shea T."/>
            <person name="Shenoy N."/>
            <person name="Sisk P."/>
            <person name="Stolte C."/>
            <person name="Sykes S."/>
            <person name="White J."/>
            <person name="Yandava C."/>
            <person name="Haas B."/>
            <person name="Henn M.R."/>
            <person name="Nusbaum C."/>
            <person name="Birren B."/>
        </authorList>
    </citation>
    <scope>NUCLEOTIDE SEQUENCE [LARGE SCALE GENOMIC DNA]</scope>
</reference>
<proteinExistence type="predicted"/>
<sequence length="66" mass="7254">FVGKATDVCSSLLGLEHSTFTVGVIHSPLNYLKLDVDNLVAGCPIFFWKMFSCGTSRCSDHCLEDQ</sequence>
<protein>
    <submittedName>
        <fullName evidence="1">Uncharacterized protein</fullName>
    </submittedName>
</protein>
<dbReference type="AlphaFoldDB" id="A0A1S0TFI6"/>